<dbReference type="GO" id="GO:0006935">
    <property type="term" value="P:chemotaxis"/>
    <property type="evidence" value="ECO:0007669"/>
    <property type="project" value="InterPro"/>
</dbReference>
<reference evidence="9 10" key="1">
    <citation type="submission" date="2017-08" db="EMBL/GenBank/DDBJ databases">
        <title>Infants hospitalized years apart are colonized by the same room-sourced microbial strains.</title>
        <authorList>
            <person name="Brooks B."/>
            <person name="Olm M.R."/>
            <person name="Firek B.A."/>
            <person name="Baker R."/>
            <person name="Thomas B.C."/>
            <person name="Morowitz M.J."/>
            <person name="Banfield J.F."/>
        </authorList>
    </citation>
    <scope>NUCLEOTIDE SEQUENCE [LARGE SCALE GENOMIC DNA]</scope>
    <source>
        <strain evidence="9">S2_012_000_R2_81</strain>
    </source>
</reference>
<evidence type="ECO:0000256" key="1">
    <source>
        <dbReference type="ARBA" id="ARBA00004236"/>
    </source>
</evidence>
<evidence type="ECO:0000256" key="3">
    <source>
        <dbReference type="ARBA" id="ARBA00022692"/>
    </source>
</evidence>
<keyword evidence="4 7" id="KW-1133">Transmembrane helix</keyword>
<protein>
    <recommendedName>
        <fullName evidence="8">Chemotaxis methyl-accepting receptor Tar-related ligand-binding domain-containing protein</fullName>
    </recommendedName>
</protein>
<evidence type="ECO:0000256" key="4">
    <source>
        <dbReference type="ARBA" id="ARBA00022989"/>
    </source>
</evidence>
<feature type="transmembrane region" description="Helical" evidence="7">
    <location>
        <begin position="12"/>
        <end position="33"/>
    </location>
</feature>
<evidence type="ECO:0000256" key="7">
    <source>
        <dbReference type="SAM" id="Phobius"/>
    </source>
</evidence>
<gene>
    <name evidence="9" type="ORF">DI603_13795</name>
</gene>
<dbReference type="EMBL" id="QFOD01000012">
    <property type="protein sequence ID" value="PZP30998.1"/>
    <property type="molecule type" value="Genomic_DNA"/>
</dbReference>
<comment type="caution">
    <text evidence="9">The sequence shown here is derived from an EMBL/GenBank/DDBJ whole genome shotgun (WGS) entry which is preliminary data.</text>
</comment>
<dbReference type="GO" id="GO:0007165">
    <property type="term" value="P:signal transduction"/>
    <property type="evidence" value="ECO:0007669"/>
    <property type="project" value="UniProtKB-KW"/>
</dbReference>
<dbReference type="GO" id="GO:0005886">
    <property type="term" value="C:plasma membrane"/>
    <property type="evidence" value="ECO:0007669"/>
    <property type="project" value="UniProtKB-SubCell"/>
</dbReference>
<evidence type="ECO:0000256" key="5">
    <source>
        <dbReference type="ARBA" id="ARBA00023136"/>
    </source>
</evidence>
<dbReference type="Proteomes" id="UP000249633">
    <property type="component" value="Unassembled WGS sequence"/>
</dbReference>
<evidence type="ECO:0000313" key="10">
    <source>
        <dbReference type="Proteomes" id="UP000249633"/>
    </source>
</evidence>
<name>A0A2W5DJQ5_9BURK</name>
<sequence length="40" mass="4451">MFRRLRIQARLWLAFGVILAMSALLAAVGSYGLTESRRGV</sequence>
<comment type="subcellular location">
    <subcellularLocation>
        <location evidence="1">Cell membrane</location>
    </subcellularLocation>
</comment>
<dbReference type="Pfam" id="PF02203">
    <property type="entry name" value="TarH"/>
    <property type="match status" value="1"/>
</dbReference>
<keyword evidence="3 7" id="KW-0812">Transmembrane</keyword>
<keyword evidence="5 7" id="KW-0472">Membrane</keyword>
<organism evidence="9 10">
    <name type="scientific">Roseateles depolymerans</name>
    <dbReference type="NCBI Taxonomy" id="76731"/>
    <lineage>
        <taxon>Bacteria</taxon>
        <taxon>Pseudomonadati</taxon>
        <taxon>Pseudomonadota</taxon>
        <taxon>Betaproteobacteria</taxon>
        <taxon>Burkholderiales</taxon>
        <taxon>Sphaerotilaceae</taxon>
        <taxon>Roseateles</taxon>
    </lineage>
</organism>
<dbReference type="AlphaFoldDB" id="A0A2W5DJQ5"/>
<keyword evidence="6" id="KW-0807">Transducer</keyword>
<evidence type="ECO:0000256" key="6">
    <source>
        <dbReference type="ARBA" id="ARBA00023224"/>
    </source>
</evidence>
<proteinExistence type="predicted"/>
<evidence type="ECO:0000259" key="8">
    <source>
        <dbReference type="Pfam" id="PF02203"/>
    </source>
</evidence>
<accession>A0A2W5DJQ5</accession>
<keyword evidence="2" id="KW-1003">Cell membrane</keyword>
<evidence type="ECO:0000256" key="2">
    <source>
        <dbReference type="ARBA" id="ARBA00022475"/>
    </source>
</evidence>
<evidence type="ECO:0000313" key="9">
    <source>
        <dbReference type="EMBL" id="PZP30998.1"/>
    </source>
</evidence>
<feature type="domain" description="Chemotaxis methyl-accepting receptor Tar-related ligand-binding" evidence="8">
    <location>
        <begin position="1"/>
        <end position="38"/>
    </location>
</feature>
<dbReference type="InterPro" id="IPR003122">
    <property type="entry name" value="Tar_rcpt_lig-bd"/>
</dbReference>